<sequence length="197" mass="21641">MIGQSGNFNNDLTVPPMRSMRYDSPAQLYAAVPEVAAFTKHRPSVEEDNFYYFQRLKGSTTPEDAITFAAFSAEARSAIHWAMQAVRTTLPEPGPEDAELLIAIGQWMDYPGNETRWRALQLALFAPRRSPIVYIGLAVGWSGGIMAPNDPSRPPVWRTASAVNAALLTTLARGGAEQRSVNMARILDAATSLFRGR</sequence>
<reference evidence="1 2" key="1">
    <citation type="submission" date="2015-09" db="EMBL/GenBank/DDBJ databases">
        <authorList>
            <consortium name="Swine Surveillance"/>
        </authorList>
    </citation>
    <scope>NUCLEOTIDE SEQUENCE [LARGE SCALE GENOMIC DNA]</scope>
    <source>
        <strain evidence="1 2">CECT 7557</strain>
    </source>
</reference>
<gene>
    <name evidence="1" type="ORF">TRM7557_01737</name>
</gene>
<keyword evidence="2" id="KW-1185">Reference proteome</keyword>
<dbReference type="EMBL" id="CYSD01000025">
    <property type="protein sequence ID" value="CUH78130.1"/>
    <property type="molecule type" value="Genomic_DNA"/>
</dbReference>
<dbReference type="OrthoDB" id="5572566at2"/>
<dbReference type="Proteomes" id="UP000052022">
    <property type="component" value="Unassembled WGS sequence"/>
</dbReference>
<name>A0A0P1GQY9_9RHOB</name>
<evidence type="ECO:0000313" key="1">
    <source>
        <dbReference type="EMBL" id="CUH78130.1"/>
    </source>
</evidence>
<dbReference type="InterPro" id="IPR053855">
    <property type="entry name" value="DUF6931"/>
</dbReference>
<dbReference type="RefSeq" id="WP_058289823.1">
    <property type="nucleotide sequence ID" value="NZ_CYSD01000025.1"/>
</dbReference>
<dbReference type="STRING" id="928856.SAMN04488049_12610"/>
<dbReference type="AlphaFoldDB" id="A0A0P1GQY9"/>
<protein>
    <submittedName>
        <fullName evidence="1">Uncharacterized protein</fullName>
    </submittedName>
</protein>
<organism evidence="1 2">
    <name type="scientific">Tritonibacter multivorans</name>
    <dbReference type="NCBI Taxonomy" id="928856"/>
    <lineage>
        <taxon>Bacteria</taxon>
        <taxon>Pseudomonadati</taxon>
        <taxon>Pseudomonadota</taxon>
        <taxon>Alphaproteobacteria</taxon>
        <taxon>Rhodobacterales</taxon>
        <taxon>Paracoccaceae</taxon>
        <taxon>Tritonibacter</taxon>
    </lineage>
</organism>
<dbReference type="Pfam" id="PF22011">
    <property type="entry name" value="DUF6931"/>
    <property type="match status" value="1"/>
</dbReference>
<accession>A0A0P1GQY9</accession>
<proteinExistence type="predicted"/>
<evidence type="ECO:0000313" key="2">
    <source>
        <dbReference type="Proteomes" id="UP000052022"/>
    </source>
</evidence>